<feature type="transmembrane region" description="Helical" evidence="8">
    <location>
        <begin position="317"/>
        <end position="334"/>
    </location>
</feature>
<dbReference type="GO" id="GO:0005886">
    <property type="term" value="C:plasma membrane"/>
    <property type="evidence" value="ECO:0007669"/>
    <property type="project" value="UniProtKB-SubCell"/>
</dbReference>
<keyword evidence="9" id="KW-0732">Signal</keyword>
<dbReference type="PROSITE" id="PS00194">
    <property type="entry name" value="THIOREDOXIN_1"/>
    <property type="match status" value="1"/>
</dbReference>
<feature type="transmembrane region" description="Helical" evidence="8">
    <location>
        <begin position="66"/>
        <end position="90"/>
    </location>
</feature>
<evidence type="ECO:0000256" key="4">
    <source>
        <dbReference type="ARBA" id="ARBA00022748"/>
    </source>
</evidence>
<keyword evidence="12" id="KW-1185">Reference proteome</keyword>
<evidence type="ECO:0000256" key="6">
    <source>
        <dbReference type="ARBA" id="ARBA00023136"/>
    </source>
</evidence>
<dbReference type="InterPro" id="IPR017937">
    <property type="entry name" value="Thioredoxin_CS"/>
</dbReference>
<feature type="transmembrane region" description="Helical" evidence="8">
    <location>
        <begin position="170"/>
        <end position="193"/>
    </location>
</feature>
<dbReference type="InterPro" id="IPR035671">
    <property type="entry name" value="DsbD_gamma"/>
</dbReference>
<dbReference type="InterPro" id="IPR013766">
    <property type="entry name" value="Thioredoxin_domain"/>
</dbReference>
<dbReference type="GO" id="GO:0017004">
    <property type="term" value="P:cytochrome complex assembly"/>
    <property type="evidence" value="ECO:0007669"/>
    <property type="project" value="UniProtKB-KW"/>
</dbReference>
<dbReference type="InterPro" id="IPR003834">
    <property type="entry name" value="Cyt_c_assmbl_TM_dom"/>
</dbReference>
<dbReference type="SUPFAM" id="SSF52833">
    <property type="entry name" value="Thioredoxin-like"/>
    <property type="match status" value="1"/>
</dbReference>
<keyword evidence="6 8" id="KW-0472">Membrane</keyword>
<evidence type="ECO:0000313" key="12">
    <source>
        <dbReference type="Proteomes" id="UP001151081"/>
    </source>
</evidence>
<protein>
    <submittedName>
        <fullName evidence="11">Thioredoxin family protein</fullName>
    </submittedName>
</protein>
<dbReference type="PANTHER" id="PTHR32234">
    <property type="entry name" value="THIOL:DISULFIDE INTERCHANGE PROTEIN DSBD"/>
    <property type="match status" value="1"/>
</dbReference>
<reference evidence="11 12" key="1">
    <citation type="submission" date="2021-04" db="EMBL/GenBank/DDBJ databases">
        <title>Genome analysis of Polyangium sp.</title>
        <authorList>
            <person name="Li Y."/>
            <person name="Wang J."/>
        </authorList>
    </citation>
    <scope>NUCLEOTIDE SEQUENCE [LARGE SCALE GENOMIC DNA]</scope>
    <source>
        <strain evidence="11 12">SDU14</strain>
    </source>
</reference>
<evidence type="ECO:0000256" key="3">
    <source>
        <dbReference type="ARBA" id="ARBA00022692"/>
    </source>
</evidence>
<dbReference type="PROSITE" id="PS51352">
    <property type="entry name" value="THIOREDOXIN_2"/>
    <property type="match status" value="1"/>
</dbReference>
<organism evidence="11 12">
    <name type="scientific">Polyangium jinanense</name>
    <dbReference type="NCBI Taxonomy" id="2829994"/>
    <lineage>
        <taxon>Bacteria</taxon>
        <taxon>Pseudomonadati</taxon>
        <taxon>Myxococcota</taxon>
        <taxon>Polyangia</taxon>
        <taxon>Polyangiales</taxon>
        <taxon>Polyangiaceae</taxon>
        <taxon>Polyangium</taxon>
    </lineage>
</organism>
<comment type="subcellular location">
    <subcellularLocation>
        <location evidence="1">Cell membrane</location>
        <topology evidence="1">Multi-pass membrane protein</topology>
    </subcellularLocation>
</comment>
<evidence type="ECO:0000256" key="5">
    <source>
        <dbReference type="ARBA" id="ARBA00022989"/>
    </source>
</evidence>
<evidence type="ECO:0000256" key="2">
    <source>
        <dbReference type="ARBA" id="ARBA00022475"/>
    </source>
</evidence>
<gene>
    <name evidence="11" type="ORF">KEG57_11920</name>
</gene>
<feature type="signal peptide" evidence="9">
    <location>
        <begin position="1"/>
        <end position="42"/>
    </location>
</feature>
<dbReference type="EMBL" id="JAGTJJ010000004">
    <property type="protein sequence ID" value="MDC3981210.1"/>
    <property type="molecule type" value="Genomic_DNA"/>
</dbReference>
<feature type="chain" id="PRO_5040875591" evidence="9">
    <location>
        <begin position="43"/>
        <end position="468"/>
    </location>
</feature>
<feature type="transmembrane region" description="Helical" evidence="8">
    <location>
        <begin position="213"/>
        <end position="241"/>
    </location>
</feature>
<dbReference type="CDD" id="cd02953">
    <property type="entry name" value="DsbDgamma"/>
    <property type="match status" value="1"/>
</dbReference>
<keyword evidence="2" id="KW-1003">Cell membrane</keyword>
<evidence type="ECO:0000256" key="9">
    <source>
        <dbReference type="SAM" id="SignalP"/>
    </source>
</evidence>
<dbReference type="GO" id="GO:0015035">
    <property type="term" value="F:protein-disulfide reductase activity"/>
    <property type="evidence" value="ECO:0007669"/>
    <property type="project" value="TreeGrafter"/>
</dbReference>
<feature type="transmembrane region" description="Helical" evidence="8">
    <location>
        <begin position="283"/>
        <end position="305"/>
    </location>
</feature>
<proteinExistence type="predicted"/>
<name>A0A9X3X2B1_9BACT</name>
<feature type="domain" description="Thioredoxin" evidence="10">
    <location>
        <begin position="334"/>
        <end position="468"/>
    </location>
</feature>
<dbReference type="AlphaFoldDB" id="A0A9X3X2B1"/>
<dbReference type="GO" id="GO:0045454">
    <property type="term" value="P:cell redox homeostasis"/>
    <property type="evidence" value="ECO:0007669"/>
    <property type="project" value="TreeGrafter"/>
</dbReference>
<feature type="transmembrane region" description="Helical" evidence="8">
    <location>
        <begin position="102"/>
        <end position="125"/>
    </location>
</feature>
<dbReference type="InterPro" id="IPR036249">
    <property type="entry name" value="Thioredoxin-like_sf"/>
</dbReference>
<comment type="caution">
    <text evidence="11">The sequence shown here is derived from an EMBL/GenBank/DDBJ whole genome shotgun (WGS) entry which is preliminary data.</text>
</comment>
<evidence type="ECO:0000256" key="1">
    <source>
        <dbReference type="ARBA" id="ARBA00004651"/>
    </source>
</evidence>
<evidence type="ECO:0000259" key="10">
    <source>
        <dbReference type="PROSITE" id="PS51352"/>
    </source>
</evidence>
<accession>A0A9X3X2B1</accession>
<evidence type="ECO:0000256" key="8">
    <source>
        <dbReference type="SAM" id="Phobius"/>
    </source>
</evidence>
<evidence type="ECO:0000313" key="11">
    <source>
        <dbReference type="EMBL" id="MDC3981210.1"/>
    </source>
</evidence>
<sequence>MRAVRPAFRRAQSLFGPRSLAPLCLAALALGVLLLSPSAAFAAEDSRDLFTRLREDYGLVGGAVGAFAGGLLTCLTPCVYPMIAITVSVFGAKQASSRKQAVLLSLSFVMGIAVLFTTLLVGAALTGGLFGAALQKWWVNVGIALVMGAMAASMFGAFELTLPDSLMQRLSSVGGVGYGGAFALGLVSSLIAAPCTGPVLTGVLLWIGKTQNVVLGALVGFCYALGLGLPFFLVGAFAVGLPKSGKWMVSVKSFFGTVLLVCALYFLRYAIPAMTKVARHDTMFMVAGGAAILFGILLGAVHLDWHDGGLGVKIRKALGITAATAGGFILWVSIELPPEMPHVVATAEAAAGKKLLAWEHSEKDATERAQREKRPLMVDFTADWCGACKEFTKHTFSDPRVMEKAGNFVAVKFDATDDEDPQVEQVKKKYGVVGLPTVVIFDSNGKERQRFTEFVPADRFLKAIEGID</sequence>
<dbReference type="Pfam" id="PF13899">
    <property type="entry name" value="Thioredoxin_7"/>
    <property type="match status" value="1"/>
</dbReference>
<evidence type="ECO:0000256" key="7">
    <source>
        <dbReference type="ARBA" id="ARBA00023284"/>
    </source>
</evidence>
<keyword evidence="7" id="KW-0676">Redox-active center</keyword>
<keyword evidence="4" id="KW-0201">Cytochrome c-type biogenesis</keyword>
<keyword evidence="5 8" id="KW-1133">Transmembrane helix</keyword>
<feature type="transmembrane region" description="Helical" evidence="8">
    <location>
        <begin position="137"/>
        <end position="158"/>
    </location>
</feature>
<dbReference type="Gene3D" id="3.40.30.10">
    <property type="entry name" value="Glutaredoxin"/>
    <property type="match status" value="1"/>
</dbReference>
<dbReference type="PANTHER" id="PTHR32234:SF0">
    <property type="entry name" value="THIOL:DISULFIDE INTERCHANGE PROTEIN DSBD"/>
    <property type="match status" value="1"/>
</dbReference>
<keyword evidence="3 8" id="KW-0812">Transmembrane</keyword>
<dbReference type="Pfam" id="PF02683">
    <property type="entry name" value="DsbD_TM"/>
    <property type="match status" value="1"/>
</dbReference>
<feature type="transmembrane region" description="Helical" evidence="8">
    <location>
        <begin position="253"/>
        <end position="271"/>
    </location>
</feature>
<dbReference type="Proteomes" id="UP001151081">
    <property type="component" value="Unassembled WGS sequence"/>
</dbReference>